<dbReference type="OrthoDB" id="9902537at2"/>
<evidence type="ECO:0000313" key="1">
    <source>
        <dbReference type="EMBL" id="AFC71484.1"/>
    </source>
</evidence>
<dbReference type="STRING" id="1105110.MC5_06190"/>
<organism evidence="1 2">
    <name type="scientific">Rickettsia australis (strain Cutlack)</name>
    <dbReference type="NCBI Taxonomy" id="1105110"/>
    <lineage>
        <taxon>Bacteria</taxon>
        <taxon>Pseudomonadati</taxon>
        <taxon>Pseudomonadota</taxon>
        <taxon>Alphaproteobacteria</taxon>
        <taxon>Rickettsiales</taxon>
        <taxon>Rickettsiaceae</taxon>
        <taxon>Rickettsieae</taxon>
        <taxon>Rickettsia</taxon>
        <taxon>spotted fever group</taxon>
    </lineage>
</organism>
<sequence>MNDNIALFIFDFDGALVKGHSHNYIGERLGGLIALNIQNRFFSLYEERAKETVKLEQKFIIELMEKFLDSDHLG</sequence>
<dbReference type="EMBL" id="CP003338">
    <property type="protein sequence ID" value="AFC71484.1"/>
    <property type="molecule type" value="Genomic_DNA"/>
</dbReference>
<proteinExistence type="predicted"/>
<dbReference type="RefSeq" id="WP_014413007.1">
    <property type="nucleotide sequence ID" value="NC_017058.1"/>
</dbReference>
<gene>
    <name evidence="1" type="ordered locus">MC5_06190</name>
</gene>
<dbReference type="Proteomes" id="UP000007589">
    <property type="component" value="Chromosome"/>
</dbReference>
<reference evidence="2" key="1">
    <citation type="submission" date="2012-02" db="EMBL/GenBank/DDBJ databases">
        <title>Complete genome sequence of Rickettsia australis strain Cutlack.</title>
        <authorList>
            <person name="Johnson S.L."/>
            <person name="Munk A.C."/>
            <person name="Han S."/>
            <person name="Bruce D.C."/>
            <person name="Dasch G.A."/>
        </authorList>
    </citation>
    <scope>NUCLEOTIDE SEQUENCE [LARGE SCALE GENOMIC DNA]</scope>
    <source>
        <strain evidence="2">Cutlack</strain>
    </source>
</reference>
<keyword evidence="2" id="KW-1185">Reference proteome</keyword>
<dbReference type="AlphaFoldDB" id="H8K891"/>
<protein>
    <submittedName>
        <fullName evidence="1">Uncharacterized protein</fullName>
    </submittedName>
</protein>
<accession>H8K891</accession>
<dbReference type="KEGG" id="rau:MC5_06190"/>
<evidence type="ECO:0000313" key="2">
    <source>
        <dbReference type="Proteomes" id="UP000007589"/>
    </source>
</evidence>
<dbReference type="HOGENOM" id="CLU_205984_0_0_5"/>
<name>H8K891_RICAC</name>